<proteinExistence type="inferred from homology"/>
<dbReference type="Gene3D" id="3.40.50.150">
    <property type="entry name" value="Vaccinia Virus protein VP39"/>
    <property type="match status" value="1"/>
</dbReference>
<dbReference type="GO" id="GO:1904047">
    <property type="term" value="F:S-adenosyl-L-methionine binding"/>
    <property type="evidence" value="ECO:0007669"/>
    <property type="project" value="TreeGrafter"/>
</dbReference>
<comment type="catalytic activity">
    <reaction evidence="6">
        <text>a 2'-deoxyadenosine in DNA + S-adenosyl-L-methionine = an N(6)-methyl-2'-deoxyadenosine in DNA + S-adenosyl-L-homocysteine + H(+)</text>
        <dbReference type="Rhea" id="RHEA:15197"/>
        <dbReference type="Rhea" id="RHEA-COMP:12418"/>
        <dbReference type="Rhea" id="RHEA-COMP:12419"/>
        <dbReference type="ChEBI" id="CHEBI:15378"/>
        <dbReference type="ChEBI" id="CHEBI:57856"/>
        <dbReference type="ChEBI" id="CHEBI:59789"/>
        <dbReference type="ChEBI" id="CHEBI:90615"/>
        <dbReference type="ChEBI" id="CHEBI:90616"/>
        <dbReference type="EC" id="2.1.1.72"/>
    </reaction>
</comment>
<name>A0AAE0TF61_9BIVA</name>
<dbReference type="PANTHER" id="PTHR30481:SF4">
    <property type="entry name" value="SITE-SPECIFIC DNA-METHYLTRANSFERASE (ADENINE-SPECIFIC)"/>
    <property type="match status" value="1"/>
</dbReference>
<reference evidence="7" key="2">
    <citation type="journal article" date="2021" name="Genome Biol. Evol.">
        <title>Developing a high-quality reference genome for a parasitic bivalve with doubly uniparental inheritance (Bivalvia: Unionida).</title>
        <authorList>
            <person name="Smith C.H."/>
        </authorList>
    </citation>
    <scope>NUCLEOTIDE SEQUENCE</scope>
    <source>
        <strain evidence="7">CHS0354</strain>
        <tissue evidence="7">Mantle</tissue>
    </source>
</reference>
<protein>
    <recommendedName>
        <fullName evidence="2">site-specific DNA-methyltransferase (adenine-specific)</fullName>
        <ecNumber evidence="2">2.1.1.72</ecNumber>
    </recommendedName>
</protein>
<evidence type="ECO:0000313" key="7">
    <source>
        <dbReference type="EMBL" id="KAK3608778.1"/>
    </source>
</evidence>
<dbReference type="Proteomes" id="UP001195483">
    <property type="component" value="Unassembled WGS sequence"/>
</dbReference>
<evidence type="ECO:0000256" key="4">
    <source>
        <dbReference type="ARBA" id="ARBA00022679"/>
    </source>
</evidence>
<evidence type="ECO:0000256" key="5">
    <source>
        <dbReference type="ARBA" id="ARBA00022691"/>
    </source>
</evidence>
<dbReference type="GO" id="GO:0009307">
    <property type="term" value="P:DNA restriction-modification system"/>
    <property type="evidence" value="ECO:0007669"/>
    <property type="project" value="InterPro"/>
</dbReference>
<dbReference type="GO" id="GO:0032259">
    <property type="term" value="P:methylation"/>
    <property type="evidence" value="ECO:0007669"/>
    <property type="project" value="UniProtKB-KW"/>
</dbReference>
<comment type="similarity">
    <text evidence="1">Belongs to the N(4)/N(6)-methyltransferase family.</text>
</comment>
<keyword evidence="8" id="KW-1185">Reference proteome</keyword>
<evidence type="ECO:0000256" key="3">
    <source>
        <dbReference type="ARBA" id="ARBA00022603"/>
    </source>
</evidence>
<evidence type="ECO:0000256" key="2">
    <source>
        <dbReference type="ARBA" id="ARBA00011900"/>
    </source>
</evidence>
<dbReference type="Gene3D" id="1.10.1020.10">
    <property type="entry name" value="Adenine-specific Methyltransferase, Domain 2"/>
    <property type="match status" value="1"/>
</dbReference>
<comment type="caution">
    <text evidence="7">The sequence shown here is derived from an EMBL/GenBank/DDBJ whole genome shotgun (WGS) entry which is preliminary data.</text>
</comment>
<reference evidence="7" key="3">
    <citation type="submission" date="2023-05" db="EMBL/GenBank/DDBJ databases">
        <authorList>
            <person name="Smith C.H."/>
        </authorList>
    </citation>
    <scope>NUCLEOTIDE SEQUENCE</scope>
    <source>
        <strain evidence="7">CHS0354</strain>
        <tissue evidence="7">Mantle</tissue>
    </source>
</reference>
<dbReference type="GO" id="GO:0009007">
    <property type="term" value="F:site-specific DNA-methyltransferase (adenine-specific) activity"/>
    <property type="evidence" value="ECO:0007669"/>
    <property type="project" value="UniProtKB-EC"/>
</dbReference>
<evidence type="ECO:0000256" key="6">
    <source>
        <dbReference type="ARBA" id="ARBA00047942"/>
    </source>
</evidence>
<organism evidence="7 8">
    <name type="scientific">Potamilus streckersoni</name>
    <dbReference type="NCBI Taxonomy" id="2493646"/>
    <lineage>
        <taxon>Eukaryota</taxon>
        <taxon>Metazoa</taxon>
        <taxon>Spiralia</taxon>
        <taxon>Lophotrochozoa</taxon>
        <taxon>Mollusca</taxon>
        <taxon>Bivalvia</taxon>
        <taxon>Autobranchia</taxon>
        <taxon>Heteroconchia</taxon>
        <taxon>Palaeoheterodonta</taxon>
        <taxon>Unionida</taxon>
        <taxon>Unionoidea</taxon>
        <taxon>Unionidae</taxon>
        <taxon>Ambleminae</taxon>
        <taxon>Lampsilini</taxon>
        <taxon>Potamilus</taxon>
    </lineage>
</organism>
<reference evidence="7" key="1">
    <citation type="journal article" date="2021" name="Genome Biol. Evol.">
        <title>A High-Quality Reference Genome for a Parasitic Bivalve with Doubly Uniparental Inheritance (Bivalvia: Unionida).</title>
        <authorList>
            <person name="Smith C.H."/>
        </authorList>
    </citation>
    <scope>NUCLEOTIDE SEQUENCE</scope>
    <source>
        <strain evidence="7">CHS0354</strain>
    </source>
</reference>
<dbReference type="AlphaFoldDB" id="A0AAE0TF61"/>
<dbReference type="InterPro" id="IPR023095">
    <property type="entry name" value="Ade_MeTrfase_dom_2"/>
</dbReference>
<accession>A0AAE0TF61</accession>
<evidence type="ECO:0000256" key="1">
    <source>
        <dbReference type="ARBA" id="ARBA00006594"/>
    </source>
</evidence>
<dbReference type="GO" id="GO:0006298">
    <property type="term" value="P:mismatch repair"/>
    <property type="evidence" value="ECO:0007669"/>
    <property type="project" value="TreeGrafter"/>
</dbReference>
<keyword evidence="3" id="KW-0489">Methyltransferase</keyword>
<dbReference type="InterPro" id="IPR029063">
    <property type="entry name" value="SAM-dependent_MTases_sf"/>
</dbReference>
<dbReference type="PRINTS" id="PR00505">
    <property type="entry name" value="D12N6MTFRASE"/>
</dbReference>
<dbReference type="GO" id="GO:0043565">
    <property type="term" value="F:sequence-specific DNA binding"/>
    <property type="evidence" value="ECO:0007669"/>
    <property type="project" value="TreeGrafter"/>
</dbReference>
<dbReference type="PANTHER" id="PTHR30481">
    <property type="entry name" value="DNA ADENINE METHYLASE"/>
    <property type="match status" value="1"/>
</dbReference>
<dbReference type="Pfam" id="PF02086">
    <property type="entry name" value="MethyltransfD12"/>
    <property type="match status" value="1"/>
</dbReference>
<keyword evidence="4" id="KW-0808">Transferase</keyword>
<keyword evidence="5" id="KW-0949">S-adenosyl-L-methionine</keyword>
<sequence length="1091" mass="119486">MAFTLSNGVITQTGTDNNLAGLAGLTGVTVMSNLTNGITKRIVNIGTGQLVIAGTLNQNTATDTLVLDSAAVPIDGTGGRIRVINGGKWTAYSTASRNGVEFYRKSPALISNQYQDHYLALLVNVESGAAIDWKNVSLTSHSAVYQFSNGSKIDIDNTDLINISASGNSGNVRMMSCDARINNLRLNCMPFTLMSRDKNNIINNILPSGSRYGLDFSGNSSSAANDLGFYPVNNYSHDPSNDYAYRFWGQYARVINCEQGSDIKINIGELAHRGLMLFYRQLRADAYLNGTAVNDGTVYVEDYNNGSRTNFIGSSFTVGLEGAHQDFRTDRDFFGTTGTTGEVLLAVLGKFYGAANPIILDYRTKNGNNTDVNDVHILKYECDYDTVSSQSFKGTGELVLTRFLKADANITLAKADALALLGTKISVDTTTDTVKVLQNITLNDLYDACKAYKTSADKAKIKYKGIGALLFTASGGTLNTTLNIVVNTGAVISAGSKFDTLITTGTVTNSGDITCNFADSTKTQVSVINLNPNNFVFNETYPASVMYRRTGDTAWLRQSAATGTSVKFGADKNTSYEIRVRVPGYGWKQFTVNTGNTGITLNTDLTPDKTLDGVNRWTQTADPVQMAMIAFDPLTNRITLTNTTGVRANIGLTSAYRRFAEIIHAPGLAEILEYNIYVNSQGTGFIIPDGNPTHIYLSENSTAGVFLEFLVQFADGSHALDRFHGANGHQIGITTQVNQLSVSIPSKEEIKAAVEGSAVLAKEATLSAVKTDTDKLGATVGADGKFTADALSNAPVSTGGSGGATPAEIWAHPERTLTVPAGLSPQQEAVLAEIRTNTQNTADAVAGEGVNIPHETYAEPFCGAAHVFFRKPKSKNEVLNDINQELINFYRVLKNHPETLYRETDSTIGIQAVFQQWEKGDPDIMLTDIQRAVRFYYLQRWSYGGRVYKRCMGGGPERTRRINYQTLKNDIETGFRRIQYTHILNTDYQTFIRKNDRPDTLFYCDPPYYDAEDYYGKNIFSRDDFSALRTIFDGIKGTFLMSINDRPEIRDIFSGFYMREVQVKYSVFYAGDRTRNFAELLISNSPSVQQT</sequence>
<gene>
    <name evidence="7" type="ORF">CHS0354_006819</name>
</gene>
<dbReference type="EMBL" id="JAEAOA010000469">
    <property type="protein sequence ID" value="KAK3608778.1"/>
    <property type="molecule type" value="Genomic_DNA"/>
</dbReference>
<evidence type="ECO:0000313" key="8">
    <source>
        <dbReference type="Proteomes" id="UP001195483"/>
    </source>
</evidence>
<dbReference type="SUPFAM" id="SSF53335">
    <property type="entry name" value="S-adenosyl-L-methionine-dependent methyltransferases"/>
    <property type="match status" value="1"/>
</dbReference>
<dbReference type="EC" id="2.1.1.72" evidence="2"/>
<dbReference type="InterPro" id="IPR012327">
    <property type="entry name" value="MeTrfase_D12"/>
</dbReference>